<dbReference type="Pfam" id="PF00072">
    <property type="entry name" value="Response_reg"/>
    <property type="match status" value="1"/>
</dbReference>
<reference evidence="4" key="1">
    <citation type="submission" date="2020-10" db="EMBL/GenBank/DDBJ databases">
        <authorList>
            <person name="Castelo-Branco R."/>
            <person name="Eusebio N."/>
            <person name="Adriana R."/>
            <person name="Vieira A."/>
            <person name="Brugerolle De Fraissinette N."/>
            <person name="Rezende De Castro R."/>
            <person name="Schneider M.P."/>
            <person name="Vasconcelos V."/>
            <person name="Leao P.N."/>
        </authorList>
    </citation>
    <scope>NUCLEOTIDE SEQUENCE</scope>
    <source>
        <strain evidence="4">LEGE 11467</strain>
    </source>
</reference>
<keyword evidence="5" id="KW-1185">Reference proteome</keyword>
<keyword evidence="1" id="KW-0238">DNA-binding</keyword>
<dbReference type="RefSeq" id="WP_264321112.1">
    <property type="nucleotide sequence ID" value="NZ_JADEXN010000128.1"/>
</dbReference>
<proteinExistence type="predicted"/>
<feature type="domain" description="Response regulatory" evidence="3">
    <location>
        <begin position="3"/>
        <end position="119"/>
    </location>
</feature>
<dbReference type="AlphaFoldDB" id="A0A928VY21"/>
<dbReference type="InterPro" id="IPR039420">
    <property type="entry name" value="WalR-like"/>
</dbReference>
<comment type="caution">
    <text evidence="4">The sequence shown here is derived from an EMBL/GenBank/DDBJ whole genome shotgun (WGS) entry which is preliminary data.</text>
</comment>
<keyword evidence="2" id="KW-0597">Phosphoprotein</keyword>
<dbReference type="Gene3D" id="3.40.50.2300">
    <property type="match status" value="1"/>
</dbReference>
<dbReference type="PANTHER" id="PTHR43214:SF43">
    <property type="entry name" value="TWO-COMPONENT RESPONSE REGULATOR"/>
    <property type="match status" value="1"/>
</dbReference>
<dbReference type="CDD" id="cd17535">
    <property type="entry name" value="REC_NarL-like"/>
    <property type="match status" value="1"/>
</dbReference>
<protein>
    <submittedName>
        <fullName evidence="4">Response regulator transcription factor</fullName>
    </submittedName>
</protein>
<dbReference type="GO" id="GO:0000160">
    <property type="term" value="P:phosphorelay signal transduction system"/>
    <property type="evidence" value="ECO:0007669"/>
    <property type="project" value="InterPro"/>
</dbReference>
<evidence type="ECO:0000313" key="5">
    <source>
        <dbReference type="Proteomes" id="UP000621799"/>
    </source>
</evidence>
<dbReference type="EMBL" id="JADEXN010000128">
    <property type="protein sequence ID" value="MBE9040877.1"/>
    <property type="molecule type" value="Genomic_DNA"/>
</dbReference>
<dbReference type="Proteomes" id="UP000621799">
    <property type="component" value="Unassembled WGS sequence"/>
</dbReference>
<dbReference type="PANTHER" id="PTHR43214">
    <property type="entry name" value="TWO-COMPONENT RESPONSE REGULATOR"/>
    <property type="match status" value="1"/>
</dbReference>
<feature type="modified residue" description="4-aspartylphosphate" evidence="2">
    <location>
        <position position="54"/>
    </location>
</feature>
<evidence type="ECO:0000313" key="4">
    <source>
        <dbReference type="EMBL" id="MBE9040877.1"/>
    </source>
</evidence>
<name>A0A928VY21_9CYAN</name>
<evidence type="ECO:0000256" key="2">
    <source>
        <dbReference type="PROSITE-ProRule" id="PRU00169"/>
    </source>
</evidence>
<dbReference type="InterPro" id="IPR011006">
    <property type="entry name" value="CheY-like_superfamily"/>
</dbReference>
<dbReference type="PROSITE" id="PS50110">
    <property type="entry name" value="RESPONSE_REGULATORY"/>
    <property type="match status" value="1"/>
</dbReference>
<dbReference type="InterPro" id="IPR058245">
    <property type="entry name" value="NreC/VraR/RcsB-like_REC"/>
</dbReference>
<organism evidence="4 5">
    <name type="scientific">Zarconia navalis LEGE 11467</name>
    <dbReference type="NCBI Taxonomy" id="1828826"/>
    <lineage>
        <taxon>Bacteria</taxon>
        <taxon>Bacillati</taxon>
        <taxon>Cyanobacteriota</taxon>
        <taxon>Cyanophyceae</taxon>
        <taxon>Oscillatoriophycideae</taxon>
        <taxon>Oscillatoriales</taxon>
        <taxon>Oscillatoriales incertae sedis</taxon>
        <taxon>Zarconia</taxon>
        <taxon>Zarconia navalis</taxon>
    </lineage>
</organism>
<evidence type="ECO:0000256" key="1">
    <source>
        <dbReference type="ARBA" id="ARBA00023125"/>
    </source>
</evidence>
<dbReference type="InterPro" id="IPR001789">
    <property type="entry name" value="Sig_transdc_resp-reg_receiver"/>
</dbReference>
<accession>A0A928VY21</accession>
<gene>
    <name evidence="4" type="ORF">IQ235_08805</name>
</gene>
<evidence type="ECO:0000259" key="3">
    <source>
        <dbReference type="PROSITE" id="PS50110"/>
    </source>
</evidence>
<dbReference type="SMART" id="SM00448">
    <property type="entry name" value="REC"/>
    <property type="match status" value="1"/>
</dbReference>
<dbReference type="GO" id="GO:0003677">
    <property type="term" value="F:DNA binding"/>
    <property type="evidence" value="ECO:0007669"/>
    <property type="project" value="UniProtKB-KW"/>
</dbReference>
<sequence length="339" mass="37726">MIRVLLVDDQAILCQALQTWLERESDLEVVGSAHDGETAIEQVEVLKPDVVLLDIQMPGMDGIAATQILSERFGDTKVIVLSGYDNDSYLGNALRAGAKGYLLKNTAAEDLANTIRSVHKGYSQVGPGLFDKIMARVGTEEDETDDSSPLPDLSKLSLSEPEFQTLVEGFDAPALSKIIDRAGEQEALEELLARLSRYLRGNPNNIAALYLAGASSRRMKDRTLSAFQYLKFGFKEGVKRGLSREELLLFYREAVTLKTDEAFSWLCSVESPWNCPQGFPFLLQEADRLFGRESVSYQTLLTLSKIETMRVLSDEYTVLGTKLESLQHGFERLGQMLKL</sequence>
<dbReference type="SUPFAM" id="SSF52172">
    <property type="entry name" value="CheY-like"/>
    <property type="match status" value="1"/>
</dbReference>